<dbReference type="InterPro" id="IPR002491">
    <property type="entry name" value="ABC_transptr_periplasmic_BD"/>
</dbReference>
<sequence length="401" mass="43514">MAINMNKKKTIALILLIAFLVSALAGCGKKQETASSAAFLEITDDTGKKVKIKEKPERVVILSDDYISIYYALGGKIIGRPSTAQYIPQEAFAAKPLGHIANLNLEELTALKPDLVIGRTAMHENLGPALEASGIPLLLLNMRTHQDTMEKVKLMGKILGNPQKAEEINKGLEQKIGEIVEKKPEKKKKALIIYASAREITVENETSVTGGMLKLLGAENIAAGSIPLKTYHTRSPFSLEKVVEENPDVIVVTVMGSLPEIKERIQADLGSNPSFQKLKAVKEGRVHYLPPRWFLYNPALEYPQALAYLAQIIYPEVYGSLEEKAEKPGEVKETAPAAGANVPAPTGQASSLSGSSESKKEGAPVTERAAASAWIWSIKGRAASTFFAIHLGPMNSLFYLI</sequence>
<feature type="region of interest" description="Disordered" evidence="2">
    <location>
        <begin position="328"/>
        <end position="363"/>
    </location>
</feature>
<comment type="similarity">
    <text evidence="1">Belongs to the bacterial solute-binding protein 8 family.</text>
</comment>
<protein>
    <submittedName>
        <fullName evidence="5">ABC transporter substrate-binding protein</fullName>
    </submittedName>
</protein>
<organism evidence="5 6">
    <name type="scientific">Thermanaerosceptrum fracticalcis</name>
    <dbReference type="NCBI Taxonomy" id="1712410"/>
    <lineage>
        <taxon>Bacteria</taxon>
        <taxon>Bacillati</taxon>
        <taxon>Bacillota</taxon>
        <taxon>Clostridia</taxon>
        <taxon>Eubacteriales</taxon>
        <taxon>Peptococcaceae</taxon>
        <taxon>Thermanaerosceptrum</taxon>
    </lineage>
</organism>
<dbReference type="PANTHER" id="PTHR30535:SF34">
    <property type="entry name" value="MOLYBDATE-BINDING PROTEIN MOLA"/>
    <property type="match status" value="1"/>
</dbReference>
<dbReference type="OrthoDB" id="9816357at2"/>
<dbReference type="AlphaFoldDB" id="A0A7G6E3M2"/>
<accession>A0A7G6E3M2</accession>
<dbReference type="PANTHER" id="PTHR30535">
    <property type="entry name" value="VITAMIN B12-BINDING PROTEIN"/>
    <property type="match status" value="1"/>
</dbReference>
<evidence type="ECO:0000256" key="2">
    <source>
        <dbReference type="SAM" id="MobiDB-lite"/>
    </source>
</evidence>
<evidence type="ECO:0000259" key="4">
    <source>
        <dbReference type="PROSITE" id="PS50983"/>
    </source>
</evidence>
<dbReference type="SUPFAM" id="SSF53807">
    <property type="entry name" value="Helical backbone' metal receptor"/>
    <property type="match status" value="1"/>
</dbReference>
<evidence type="ECO:0000256" key="3">
    <source>
        <dbReference type="SAM" id="SignalP"/>
    </source>
</evidence>
<feature type="signal peptide" evidence="3">
    <location>
        <begin position="1"/>
        <end position="25"/>
    </location>
</feature>
<evidence type="ECO:0000256" key="1">
    <source>
        <dbReference type="ARBA" id="ARBA00008814"/>
    </source>
</evidence>
<evidence type="ECO:0000313" key="6">
    <source>
        <dbReference type="Proteomes" id="UP000515847"/>
    </source>
</evidence>
<reference evidence="5 6" key="1">
    <citation type="journal article" date="2019" name="Front. Microbiol.">
        <title>Thermoanaerosceptrum fracticalcis gen. nov. sp. nov., a Novel Fumarate-Fermenting Microorganism From a Deep Fractured Carbonate Aquifer of the US Great Basin.</title>
        <authorList>
            <person name="Hamilton-Brehm S.D."/>
            <person name="Stewart L.E."/>
            <person name="Zavarin M."/>
            <person name="Caldwell M."/>
            <person name="Lawson P.A."/>
            <person name="Onstott T.C."/>
            <person name="Grzymski J."/>
            <person name="Neveux I."/>
            <person name="Lollar B.S."/>
            <person name="Russell C.E."/>
            <person name="Moser D.P."/>
        </authorList>
    </citation>
    <scope>NUCLEOTIDE SEQUENCE [LARGE SCALE GENOMIC DNA]</scope>
    <source>
        <strain evidence="5 6">DRI-13</strain>
    </source>
</reference>
<gene>
    <name evidence="5" type="ORF">BR63_10385</name>
</gene>
<feature type="chain" id="PRO_5039035146" evidence="3">
    <location>
        <begin position="26"/>
        <end position="401"/>
    </location>
</feature>
<dbReference type="Proteomes" id="UP000515847">
    <property type="component" value="Chromosome"/>
</dbReference>
<dbReference type="InterPro" id="IPR050902">
    <property type="entry name" value="ABC_Transporter_SBP"/>
</dbReference>
<name>A0A7G6E3M2_THEFR</name>
<feature type="domain" description="Fe/B12 periplasmic-binding" evidence="4">
    <location>
        <begin position="58"/>
        <end position="317"/>
    </location>
</feature>
<dbReference type="KEGG" id="tfr:BR63_10385"/>
<dbReference type="Pfam" id="PF01497">
    <property type="entry name" value="Peripla_BP_2"/>
    <property type="match status" value="1"/>
</dbReference>
<evidence type="ECO:0000313" key="5">
    <source>
        <dbReference type="EMBL" id="QNB46676.1"/>
    </source>
</evidence>
<keyword evidence="6" id="KW-1185">Reference proteome</keyword>
<proteinExistence type="inferred from homology"/>
<keyword evidence="3" id="KW-0732">Signal</keyword>
<dbReference type="RefSeq" id="WP_051965393.1">
    <property type="nucleotide sequence ID" value="NZ_CP045798.1"/>
</dbReference>
<dbReference type="EMBL" id="CP045798">
    <property type="protein sequence ID" value="QNB46676.1"/>
    <property type="molecule type" value="Genomic_DNA"/>
</dbReference>
<dbReference type="GO" id="GO:0071281">
    <property type="term" value="P:cellular response to iron ion"/>
    <property type="evidence" value="ECO:0007669"/>
    <property type="project" value="TreeGrafter"/>
</dbReference>
<dbReference type="Gene3D" id="3.40.50.1980">
    <property type="entry name" value="Nitrogenase molybdenum iron protein domain"/>
    <property type="match status" value="2"/>
</dbReference>
<dbReference type="PROSITE" id="PS51257">
    <property type="entry name" value="PROKAR_LIPOPROTEIN"/>
    <property type="match status" value="1"/>
</dbReference>
<dbReference type="PROSITE" id="PS50983">
    <property type="entry name" value="FE_B12_PBP"/>
    <property type="match status" value="1"/>
</dbReference>